<evidence type="ECO:0000313" key="5">
    <source>
        <dbReference type="Proteomes" id="UP000494256"/>
    </source>
</evidence>
<proteinExistence type="predicted"/>
<gene>
    <name evidence="2" type="ORF">APLA_LOCUS4479</name>
    <name evidence="3" type="ORF">APLA_LOCUS7871</name>
</gene>
<protein>
    <submittedName>
        <fullName evidence="2">Uncharacterized protein</fullName>
    </submittedName>
</protein>
<dbReference type="Proteomes" id="UP000494256">
    <property type="component" value="Unassembled WGS sequence"/>
</dbReference>
<dbReference type="Proteomes" id="UP000494106">
    <property type="component" value="Unassembled WGS sequence"/>
</dbReference>
<dbReference type="AlphaFoldDB" id="A0A8S0ZF64"/>
<keyword evidence="1" id="KW-0732">Signal</keyword>
<keyword evidence="4" id="KW-1185">Reference proteome</keyword>
<comment type="caution">
    <text evidence="2">The sequence shown here is derived from an EMBL/GenBank/DDBJ whole genome shotgun (WGS) entry which is preliminary data.</text>
</comment>
<dbReference type="EMBL" id="CADEBC010000438">
    <property type="protein sequence ID" value="CAB3231449.1"/>
    <property type="molecule type" value="Genomic_DNA"/>
</dbReference>
<evidence type="ECO:0000313" key="4">
    <source>
        <dbReference type="Proteomes" id="UP000494106"/>
    </source>
</evidence>
<evidence type="ECO:0000313" key="2">
    <source>
        <dbReference type="EMBL" id="CAB3231449.1"/>
    </source>
</evidence>
<name>A0A8S0ZF64_ARCPL</name>
<sequence>MEHKWVGIFFIVIVSQITAALSYEEEDTTGLQKRDRPQVEVRAVFINCQPEVLNIAPESEATRFERDELFKHNVLKDCIKKLALTVKITSEAGDSGDEYIPIEHVFEDSEKRVRLLDPYILRLRREMPRQAYLLRRLDTVSCVVTNDAVHDVDDNNIESTRSRIQRDAEHNSDISHVNVNKADVRFLQSYSTQLPGTSLFTTVLMERDNCGNYCSIYLKS</sequence>
<evidence type="ECO:0000256" key="1">
    <source>
        <dbReference type="SAM" id="SignalP"/>
    </source>
</evidence>
<dbReference type="OrthoDB" id="44061at2759"/>
<feature type="signal peptide" evidence="1">
    <location>
        <begin position="1"/>
        <end position="22"/>
    </location>
</feature>
<organism evidence="2 4">
    <name type="scientific">Arctia plantaginis</name>
    <name type="common">Wood tiger moth</name>
    <name type="synonym">Phalaena plantaginis</name>
    <dbReference type="NCBI Taxonomy" id="874455"/>
    <lineage>
        <taxon>Eukaryota</taxon>
        <taxon>Metazoa</taxon>
        <taxon>Ecdysozoa</taxon>
        <taxon>Arthropoda</taxon>
        <taxon>Hexapoda</taxon>
        <taxon>Insecta</taxon>
        <taxon>Pterygota</taxon>
        <taxon>Neoptera</taxon>
        <taxon>Endopterygota</taxon>
        <taxon>Lepidoptera</taxon>
        <taxon>Glossata</taxon>
        <taxon>Ditrysia</taxon>
        <taxon>Noctuoidea</taxon>
        <taxon>Erebidae</taxon>
        <taxon>Arctiinae</taxon>
        <taxon>Arctia</taxon>
    </lineage>
</organism>
<dbReference type="EMBL" id="CADEBD010000303">
    <property type="protein sequence ID" value="CAB3237413.1"/>
    <property type="molecule type" value="Genomic_DNA"/>
</dbReference>
<evidence type="ECO:0000313" key="3">
    <source>
        <dbReference type="EMBL" id="CAB3237413.1"/>
    </source>
</evidence>
<accession>A0A8S0ZF64</accession>
<feature type="chain" id="PRO_5036272934" evidence="1">
    <location>
        <begin position="23"/>
        <end position="220"/>
    </location>
</feature>
<reference evidence="4 5" key="1">
    <citation type="submission" date="2020-04" db="EMBL/GenBank/DDBJ databases">
        <authorList>
            <person name="Wallbank WR R."/>
            <person name="Pardo Diaz C."/>
            <person name="Kozak K."/>
            <person name="Martin S."/>
            <person name="Jiggins C."/>
            <person name="Moest M."/>
            <person name="Warren A I."/>
            <person name="Byers J.R.P. K."/>
            <person name="Montejo-Kovacevich G."/>
            <person name="Yen C E."/>
        </authorList>
    </citation>
    <scope>NUCLEOTIDE SEQUENCE [LARGE SCALE GENOMIC DNA]</scope>
</reference>